<keyword evidence="2" id="KW-1185">Reference proteome</keyword>
<dbReference type="Proteomes" id="UP000789759">
    <property type="component" value="Unassembled WGS sequence"/>
</dbReference>
<gene>
    <name evidence="1" type="ORF">CPELLU_LOCUS15342</name>
</gene>
<comment type="caution">
    <text evidence="1">The sequence shown here is derived from an EMBL/GenBank/DDBJ whole genome shotgun (WGS) entry which is preliminary data.</text>
</comment>
<feature type="non-terminal residue" evidence="1">
    <location>
        <position position="43"/>
    </location>
</feature>
<evidence type="ECO:0000313" key="2">
    <source>
        <dbReference type="Proteomes" id="UP000789759"/>
    </source>
</evidence>
<reference evidence="1" key="1">
    <citation type="submission" date="2021-06" db="EMBL/GenBank/DDBJ databases">
        <authorList>
            <person name="Kallberg Y."/>
            <person name="Tangrot J."/>
            <person name="Rosling A."/>
        </authorList>
    </citation>
    <scope>NUCLEOTIDE SEQUENCE</scope>
    <source>
        <strain evidence="1">FL966</strain>
    </source>
</reference>
<proteinExistence type="predicted"/>
<sequence>MIECEIKYELIELIFRIRFQEDSQQHIIESKEFPSDAANNYLQ</sequence>
<name>A0A9N9J1Q9_9GLOM</name>
<protein>
    <submittedName>
        <fullName evidence="1">17305_t:CDS:1</fullName>
    </submittedName>
</protein>
<dbReference type="OrthoDB" id="2437876at2759"/>
<evidence type="ECO:0000313" key="1">
    <source>
        <dbReference type="EMBL" id="CAG8761668.1"/>
    </source>
</evidence>
<dbReference type="AlphaFoldDB" id="A0A9N9J1Q9"/>
<organism evidence="1 2">
    <name type="scientific">Cetraspora pellucida</name>
    <dbReference type="NCBI Taxonomy" id="1433469"/>
    <lineage>
        <taxon>Eukaryota</taxon>
        <taxon>Fungi</taxon>
        <taxon>Fungi incertae sedis</taxon>
        <taxon>Mucoromycota</taxon>
        <taxon>Glomeromycotina</taxon>
        <taxon>Glomeromycetes</taxon>
        <taxon>Diversisporales</taxon>
        <taxon>Gigasporaceae</taxon>
        <taxon>Cetraspora</taxon>
    </lineage>
</organism>
<accession>A0A9N9J1Q9</accession>
<dbReference type="EMBL" id="CAJVQA010020032">
    <property type="protein sequence ID" value="CAG8761668.1"/>
    <property type="molecule type" value="Genomic_DNA"/>
</dbReference>